<evidence type="ECO:0000256" key="3">
    <source>
        <dbReference type="SAM" id="Coils"/>
    </source>
</evidence>
<dbReference type="Gene3D" id="3.40.50.720">
    <property type="entry name" value="NAD(P)-binding Rossmann-like Domain"/>
    <property type="match status" value="1"/>
</dbReference>
<dbReference type="InterPro" id="IPR047122">
    <property type="entry name" value="Trans-enoyl_RdTase-like"/>
</dbReference>
<dbReference type="SMART" id="SM00829">
    <property type="entry name" value="PKS_ER"/>
    <property type="match status" value="1"/>
</dbReference>
<dbReference type="OrthoDB" id="9992527at2759"/>
<evidence type="ECO:0000256" key="1">
    <source>
        <dbReference type="ARBA" id="ARBA00008072"/>
    </source>
</evidence>
<dbReference type="InterPro" id="IPR020843">
    <property type="entry name" value="ER"/>
</dbReference>
<feature type="coiled-coil region" evidence="3">
    <location>
        <begin position="333"/>
        <end position="360"/>
    </location>
</feature>
<keyword evidence="6" id="KW-1185">Reference proteome</keyword>
<keyword evidence="2" id="KW-0560">Oxidoreductase</keyword>
<reference evidence="6" key="2">
    <citation type="journal article" date="2018" name="Nat. Commun.">
        <title>Extreme sensitivity to ultraviolet light in the fungal pathogen causing white-nose syndrome of bats.</title>
        <authorList>
            <person name="Palmer J.M."/>
            <person name="Drees K.P."/>
            <person name="Foster J.T."/>
            <person name="Lindner D.L."/>
        </authorList>
    </citation>
    <scope>NUCLEOTIDE SEQUENCE [LARGE SCALE GENOMIC DNA]</scope>
    <source>
        <strain evidence="6">UAMH 10579</strain>
    </source>
</reference>
<gene>
    <name evidence="5" type="ORF">VE01_05787</name>
</gene>
<dbReference type="Gene3D" id="3.90.180.10">
    <property type="entry name" value="Medium-chain alcohol dehydrogenases, catalytic domain"/>
    <property type="match status" value="1"/>
</dbReference>
<dbReference type="PANTHER" id="PTHR45348:SF3">
    <property type="entry name" value="ENOYL REDUCTASE (ER) DOMAIN-CONTAINING PROTEIN"/>
    <property type="match status" value="1"/>
</dbReference>
<evidence type="ECO:0000313" key="5">
    <source>
        <dbReference type="EMBL" id="OBT96226.1"/>
    </source>
</evidence>
<dbReference type="GeneID" id="28839173"/>
<dbReference type="STRING" id="342668.A0A1B8GKE3"/>
<dbReference type="AlphaFoldDB" id="A0A1B8GKE3"/>
<dbReference type="InterPro" id="IPR011032">
    <property type="entry name" value="GroES-like_sf"/>
</dbReference>
<evidence type="ECO:0000259" key="4">
    <source>
        <dbReference type="SMART" id="SM00829"/>
    </source>
</evidence>
<dbReference type="EMBL" id="KV460229">
    <property type="protein sequence ID" value="OBT96226.1"/>
    <property type="molecule type" value="Genomic_DNA"/>
</dbReference>
<dbReference type="RefSeq" id="XP_018129959.1">
    <property type="nucleotide sequence ID" value="XM_018275247.2"/>
</dbReference>
<dbReference type="Proteomes" id="UP000091956">
    <property type="component" value="Unassembled WGS sequence"/>
</dbReference>
<name>A0A1B8GKE3_9PEZI</name>
<evidence type="ECO:0000313" key="6">
    <source>
        <dbReference type="Proteomes" id="UP000091956"/>
    </source>
</evidence>
<dbReference type="PANTHER" id="PTHR45348">
    <property type="entry name" value="HYPOTHETICAL OXIDOREDUCTASE (EUROFUNG)"/>
    <property type="match status" value="1"/>
</dbReference>
<sequence>MATPTHNGVATVALRAPLGIIQLPTIQPREGEVLVRVEWTASTPLDLHQNDGGLLVEHPQVLGDGVGGTVKNVGPGVQNLAIGDKVFGFCFEESQRKAHQEFVTVPQTSLSKLPAGFTLQEAVTLPNNLVTAFHATTADLGLPLPWPRPANPSPVDANSPVLIWGGSSSCGQYAIQVLTHWGYKNIIATASPVHHEYLRSLGAKAVVDYRDSNFASLVLESAGAENADGPAVPFILDCIASKYGSLAKIAKVAQKGTKVAALLPVIVKDASDTEAPEYAMDVQASADWAEGVEARGVRTHFYQENVFFKTHLQPTIIPTLLAEGVVKPNKQKIIEGKSLLERAQKALDTLRNKAVSGERLVWRISEEGADE</sequence>
<organism evidence="5 6">
    <name type="scientific">Pseudogymnoascus verrucosus</name>
    <dbReference type="NCBI Taxonomy" id="342668"/>
    <lineage>
        <taxon>Eukaryota</taxon>
        <taxon>Fungi</taxon>
        <taxon>Dikarya</taxon>
        <taxon>Ascomycota</taxon>
        <taxon>Pezizomycotina</taxon>
        <taxon>Leotiomycetes</taxon>
        <taxon>Thelebolales</taxon>
        <taxon>Thelebolaceae</taxon>
        <taxon>Pseudogymnoascus</taxon>
    </lineage>
</organism>
<comment type="similarity">
    <text evidence="1">Belongs to the zinc-containing alcohol dehydrogenase family.</text>
</comment>
<dbReference type="InterPro" id="IPR013154">
    <property type="entry name" value="ADH-like_N"/>
</dbReference>
<reference evidence="5 6" key="1">
    <citation type="submission" date="2016-03" db="EMBL/GenBank/DDBJ databases">
        <title>Comparative genomics of Pseudogymnoascus destructans, the fungus causing white-nose syndrome of bats.</title>
        <authorList>
            <person name="Palmer J.M."/>
            <person name="Drees K.P."/>
            <person name="Foster J.T."/>
            <person name="Lindner D.L."/>
        </authorList>
    </citation>
    <scope>NUCLEOTIDE SEQUENCE [LARGE SCALE GENOMIC DNA]</scope>
    <source>
        <strain evidence="5 6">UAMH 10579</strain>
    </source>
</reference>
<dbReference type="Pfam" id="PF08240">
    <property type="entry name" value="ADH_N"/>
    <property type="match status" value="1"/>
</dbReference>
<keyword evidence="3" id="KW-0175">Coiled coil</keyword>
<accession>A0A1B8GKE3</accession>
<dbReference type="InterPro" id="IPR036291">
    <property type="entry name" value="NAD(P)-bd_dom_sf"/>
</dbReference>
<dbReference type="CDD" id="cd08249">
    <property type="entry name" value="enoyl_reductase_like"/>
    <property type="match status" value="1"/>
</dbReference>
<dbReference type="SUPFAM" id="SSF51735">
    <property type="entry name" value="NAD(P)-binding Rossmann-fold domains"/>
    <property type="match status" value="1"/>
</dbReference>
<feature type="domain" description="Enoyl reductase (ER)" evidence="4">
    <location>
        <begin position="13"/>
        <end position="361"/>
    </location>
</feature>
<dbReference type="GO" id="GO:0016651">
    <property type="term" value="F:oxidoreductase activity, acting on NAD(P)H"/>
    <property type="evidence" value="ECO:0007669"/>
    <property type="project" value="InterPro"/>
</dbReference>
<protein>
    <recommendedName>
        <fullName evidence="4">Enoyl reductase (ER) domain-containing protein</fullName>
    </recommendedName>
</protein>
<dbReference type="SUPFAM" id="SSF50129">
    <property type="entry name" value="GroES-like"/>
    <property type="match status" value="1"/>
</dbReference>
<evidence type="ECO:0000256" key="2">
    <source>
        <dbReference type="ARBA" id="ARBA00023002"/>
    </source>
</evidence>
<proteinExistence type="inferred from homology"/>